<evidence type="ECO:0000256" key="1">
    <source>
        <dbReference type="ARBA" id="ARBA00007756"/>
    </source>
</evidence>
<feature type="region of interest" description="Disordered" evidence="5">
    <location>
        <begin position="118"/>
        <end position="140"/>
    </location>
</feature>
<dbReference type="PANTHER" id="PTHR11259:SF1">
    <property type="entry name" value="RAS-RELATED GTP-BINDING PROTEIN"/>
    <property type="match status" value="1"/>
</dbReference>
<dbReference type="GO" id="GO:0003924">
    <property type="term" value="F:GTPase activity"/>
    <property type="evidence" value="ECO:0007669"/>
    <property type="project" value="UniProtKB-UniRule"/>
</dbReference>
<keyword evidence="7" id="KW-1185">Reference proteome</keyword>
<name>A0A5C5FQR5_9BASI</name>
<dbReference type="Gene3D" id="3.40.50.300">
    <property type="entry name" value="P-loop containing nucleotide triphosphate hydrolases"/>
    <property type="match status" value="2"/>
</dbReference>
<dbReference type="GO" id="GO:0009267">
    <property type="term" value="P:cellular response to starvation"/>
    <property type="evidence" value="ECO:0007669"/>
    <property type="project" value="TreeGrafter"/>
</dbReference>
<dbReference type="Gene3D" id="3.30.450.190">
    <property type="match status" value="2"/>
</dbReference>
<protein>
    <recommendedName>
        <fullName evidence="4">GTP-binding protein</fullName>
    </recommendedName>
</protein>
<reference evidence="6 7" key="1">
    <citation type="submission" date="2019-03" db="EMBL/GenBank/DDBJ databases">
        <title>Rhodosporidium diobovatum UCD-FST 08-225 genome sequencing, assembly, and annotation.</title>
        <authorList>
            <person name="Fakankun I.U."/>
            <person name="Fristensky B."/>
            <person name="Levin D.B."/>
        </authorList>
    </citation>
    <scope>NUCLEOTIDE SEQUENCE [LARGE SCALE GENOMIC DNA]</scope>
    <source>
        <strain evidence="6 7">UCD-FST 08-225</strain>
    </source>
</reference>
<organism evidence="6 7">
    <name type="scientific">Rhodotorula diobovata</name>
    <dbReference type="NCBI Taxonomy" id="5288"/>
    <lineage>
        <taxon>Eukaryota</taxon>
        <taxon>Fungi</taxon>
        <taxon>Dikarya</taxon>
        <taxon>Basidiomycota</taxon>
        <taxon>Pucciniomycotina</taxon>
        <taxon>Microbotryomycetes</taxon>
        <taxon>Sporidiobolales</taxon>
        <taxon>Sporidiobolaceae</taxon>
        <taxon>Rhodotorula</taxon>
    </lineage>
</organism>
<dbReference type="GO" id="GO:1904263">
    <property type="term" value="P:positive regulation of TORC1 signaling"/>
    <property type="evidence" value="ECO:0007669"/>
    <property type="project" value="TreeGrafter"/>
</dbReference>
<accession>A0A5C5FQR5</accession>
<dbReference type="InterPro" id="IPR027417">
    <property type="entry name" value="P-loop_NTPase"/>
</dbReference>
<dbReference type="SUPFAM" id="SSF52540">
    <property type="entry name" value="P-loop containing nucleoside triphosphate hydrolases"/>
    <property type="match status" value="1"/>
</dbReference>
<dbReference type="EMBL" id="SOZI01000104">
    <property type="protein sequence ID" value="TNY19208.1"/>
    <property type="molecule type" value="Genomic_DNA"/>
</dbReference>
<evidence type="ECO:0000256" key="2">
    <source>
        <dbReference type="ARBA" id="ARBA00022741"/>
    </source>
</evidence>
<comment type="caution">
    <text evidence="6">The sequence shown here is derived from an EMBL/GenBank/DDBJ whole genome shotgun (WGS) entry which is preliminary data.</text>
</comment>
<gene>
    <name evidence="6" type="ORF">DMC30DRAFT_379332</name>
</gene>
<keyword evidence="2 4" id="KW-0547">Nucleotide-binding</keyword>
<dbReference type="GO" id="GO:0005525">
    <property type="term" value="F:GTP binding"/>
    <property type="evidence" value="ECO:0007669"/>
    <property type="project" value="UniProtKB-UniRule"/>
</dbReference>
<dbReference type="GO" id="GO:0000329">
    <property type="term" value="C:fungal-type vacuole membrane"/>
    <property type="evidence" value="ECO:0007669"/>
    <property type="project" value="TreeGrafter"/>
</dbReference>
<dbReference type="InterPro" id="IPR006762">
    <property type="entry name" value="Gtr1_RagA"/>
</dbReference>
<evidence type="ECO:0000313" key="7">
    <source>
        <dbReference type="Proteomes" id="UP000311382"/>
    </source>
</evidence>
<comment type="function">
    <text evidence="4">GTPase involved in activation of the TORC1 signaling pathway, which promotes growth and represses autophagy in nutrient-rich conditions.</text>
</comment>
<comment type="subunit">
    <text evidence="4">Component of the GSE complex.</text>
</comment>
<dbReference type="GO" id="GO:1990131">
    <property type="term" value="C:Gtr1-Gtr2 GTPase complex"/>
    <property type="evidence" value="ECO:0007669"/>
    <property type="project" value="UniProtKB-UniRule"/>
</dbReference>
<dbReference type="Proteomes" id="UP000311382">
    <property type="component" value="Unassembled WGS sequence"/>
</dbReference>
<dbReference type="GO" id="GO:0005634">
    <property type="term" value="C:nucleus"/>
    <property type="evidence" value="ECO:0007669"/>
    <property type="project" value="TreeGrafter"/>
</dbReference>
<dbReference type="AlphaFoldDB" id="A0A5C5FQR5"/>
<evidence type="ECO:0000256" key="3">
    <source>
        <dbReference type="ARBA" id="ARBA00023134"/>
    </source>
</evidence>
<evidence type="ECO:0000313" key="6">
    <source>
        <dbReference type="EMBL" id="TNY19208.1"/>
    </source>
</evidence>
<dbReference type="GO" id="GO:0010507">
    <property type="term" value="P:negative regulation of autophagy"/>
    <property type="evidence" value="ECO:0007669"/>
    <property type="project" value="TreeGrafter"/>
</dbReference>
<dbReference type="Pfam" id="PF04670">
    <property type="entry name" value="Gtr1_RagA"/>
    <property type="match status" value="2"/>
</dbReference>
<dbReference type="PANTHER" id="PTHR11259">
    <property type="entry name" value="RAS-RELATED GTP BINDING RAG/GTR YEAST"/>
    <property type="match status" value="1"/>
</dbReference>
<sequence>MSSKSRKKVLLMGKSGSGKTSMRAIIFKSQLAADTRRLGATIDVESSQIKFLGGLRLDLWDCGGQESFMDSHLTAQSSTVFRAVHSLIYIFDAESTELLTSDTVYFLKCLRALQDQNPTSAAPSPAPSSSSPAGASAGAADEGGPTVFVLLHKMDLVPVDAQQGKLAEFEAEVTRKARESGYKGALKFYGTSIWNETLYKAWSIVISHLMPSLSSLRAHLNSFLVLSSASEIVLFERTTFLVISSVTNDKDAPDAEWDERRFERISTMVKAFKLGCSCVFHLAIAAVSTETGLLTRSPAMLFTSSFAGSKIRSPFSSLAITTPRYTAVLDALTPETYILVVAKGQIQPASIELNIRLARPHFAKLESIGMGR</sequence>
<evidence type="ECO:0000256" key="4">
    <source>
        <dbReference type="RuleBase" id="RU367014"/>
    </source>
</evidence>
<dbReference type="OrthoDB" id="10020193at2759"/>
<comment type="similarity">
    <text evidence="1 4">Belongs to the GTR/RAG GTP-binding protein family.</text>
</comment>
<dbReference type="STRING" id="5288.A0A5C5FQR5"/>
<evidence type="ECO:0000256" key="5">
    <source>
        <dbReference type="SAM" id="MobiDB-lite"/>
    </source>
</evidence>
<proteinExistence type="inferred from homology"/>
<keyword evidence="3 4" id="KW-0342">GTP-binding</keyword>
<feature type="compositionally biased region" description="Low complexity" evidence="5">
    <location>
        <begin position="120"/>
        <end position="140"/>
    </location>
</feature>